<sequence>MATSAWRISARSRLEAGAVATCVAPTTAAPSVGATQVATLSYPTSRIFHLSTASNPRHPAGMPRKHAPGHAALRRGRASLPNQVYLVTFVTHHRQPVFADAKLAMIASPVIHDARSWGSATLLAWVLMPDHWHGLIRLGEGCDLSRVVQRLKAHMARMLPPEAARPVWARGFHDHALRQEEDMQAIARYIVMNPVRAGIVASPRFYPYWDAVWL</sequence>
<protein>
    <recommendedName>
        <fullName evidence="1">Transposase IS200-like domain-containing protein</fullName>
    </recommendedName>
</protein>
<accession>A0A1Y5Q1M6</accession>
<gene>
    <name evidence="2" type="ORF">STPYR_11132</name>
</gene>
<evidence type="ECO:0000259" key="1">
    <source>
        <dbReference type="SMART" id="SM01321"/>
    </source>
</evidence>
<name>A0A1Y5Q1M6_9GAMM</name>
<dbReference type="InterPro" id="IPR036515">
    <property type="entry name" value="Transposase_17_sf"/>
</dbReference>
<dbReference type="GO" id="GO:0006313">
    <property type="term" value="P:DNA transposition"/>
    <property type="evidence" value="ECO:0007669"/>
    <property type="project" value="InterPro"/>
</dbReference>
<dbReference type="SUPFAM" id="SSF143422">
    <property type="entry name" value="Transposase IS200-like"/>
    <property type="match status" value="1"/>
</dbReference>
<dbReference type="NCBIfam" id="NF047646">
    <property type="entry name" value="REP_Tyr_transpos"/>
    <property type="match status" value="1"/>
</dbReference>
<dbReference type="SMART" id="SM01321">
    <property type="entry name" value="Y1_Tnp"/>
    <property type="match status" value="1"/>
</dbReference>
<dbReference type="Gene3D" id="3.30.70.1290">
    <property type="entry name" value="Transposase IS200-like"/>
    <property type="match status" value="1"/>
</dbReference>
<evidence type="ECO:0000313" key="2">
    <source>
        <dbReference type="EMBL" id="SBV36202.1"/>
    </source>
</evidence>
<proteinExistence type="predicted"/>
<dbReference type="GO" id="GO:0043565">
    <property type="term" value="F:sequence-specific DNA binding"/>
    <property type="evidence" value="ECO:0007669"/>
    <property type="project" value="TreeGrafter"/>
</dbReference>
<dbReference type="InterPro" id="IPR002686">
    <property type="entry name" value="Transposase_17"/>
</dbReference>
<dbReference type="Pfam" id="PF01797">
    <property type="entry name" value="Y1_Tnp"/>
    <property type="match status" value="1"/>
</dbReference>
<feature type="domain" description="Transposase IS200-like" evidence="1">
    <location>
        <begin position="80"/>
        <end position="193"/>
    </location>
</feature>
<dbReference type="InterPro" id="IPR052715">
    <property type="entry name" value="RAYT_transposase"/>
</dbReference>
<reference evidence="2" key="1">
    <citation type="submission" date="2016-03" db="EMBL/GenBank/DDBJ databases">
        <authorList>
            <person name="Ploux O."/>
        </authorList>
    </citation>
    <scope>NUCLEOTIDE SEQUENCE</scope>
    <source>
        <strain evidence="2">UC10</strain>
    </source>
</reference>
<dbReference type="GO" id="GO:0004803">
    <property type="term" value="F:transposase activity"/>
    <property type="evidence" value="ECO:0007669"/>
    <property type="project" value="InterPro"/>
</dbReference>
<dbReference type="EMBL" id="FLTS01000001">
    <property type="protein sequence ID" value="SBV36202.1"/>
    <property type="molecule type" value="Genomic_DNA"/>
</dbReference>
<organism evidence="2">
    <name type="scientific">uncultured Stenotrophomonas sp</name>
    <dbReference type="NCBI Taxonomy" id="165438"/>
    <lineage>
        <taxon>Bacteria</taxon>
        <taxon>Pseudomonadati</taxon>
        <taxon>Pseudomonadota</taxon>
        <taxon>Gammaproteobacteria</taxon>
        <taxon>Lysobacterales</taxon>
        <taxon>Lysobacteraceae</taxon>
        <taxon>Stenotrophomonas</taxon>
        <taxon>environmental samples</taxon>
    </lineage>
</organism>
<dbReference type="PANTHER" id="PTHR36966">
    <property type="entry name" value="REP-ASSOCIATED TYROSINE TRANSPOSASE"/>
    <property type="match status" value="1"/>
</dbReference>
<dbReference type="AlphaFoldDB" id="A0A1Y5Q1M6"/>
<dbReference type="PANTHER" id="PTHR36966:SF1">
    <property type="entry name" value="REP-ASSOCIATED TYROSINE TRANSPOSASE"/>
    <property type="match status" value="1"/>
</dbReference>